<organism evidence="13 14">
    <name type="scientific">Candidatus Magasanikbacteria bacterium RIFCSPHIGHO2_01_FULL_50_8</name>
    <dbReference type="NCBI Taxonomy" id="1798674"/>
    <lineage>
        <taxon>Bacteria</taxon>
        <taxon>Candidatus Magasanikiibacteriota</taxon>
    </lineage>
</organism>
<dbReference type="Gene3D" id="3.90.950.10">
    <property type="match status" value="1"/>
</dbReference>
<keyword evidence="4" id="KW-0547">Nucleotide-binding</keyword>
<keyword evidence="7" id="KW-0546">Nucleotide metabolism</keyword>
<evidence type="ECO:0000256" key="9">
    <source>
        <dbReference type="ARBA" id="ARBA00038901"/>
    </source>
</evidence>
<reference evidence="13 14" key="1">
    <citation type="journal article" date="2016" name="Nat. Commun.">
        <title>Thousands of microbial genomes shed light on interconnected biogeochemical processes in an aquifer system.</title>
        <authorList>
            <person name="Anantharaman K."/>
            <person name="Brown C.T."/>
            <person name="Hug L.A."/>
            <person name="Sharon I."/>
            <person name="Castelle C.J."/>
            <person name="Probst A.J."/>
            <person name="Thomas B.C."/>
            <person name="Singh A."/>
            <person name="Wilkins M.J."/>
            <person name="Karaoz U."/>
            <person name="Brodie E.L."/>
            <person name="Williams K.H."/>
            <person name="Hubbard S.S."/>
            <person name="Banfield J.F."/>
        </authorList>
    </citation>
    <scope>NUCLEOTIDE SEQUENCE [LARGE SCALE GENOMIC DNA]</scope>
</reference>
<comment type="caution">
    <text evidence="13">The sequence shown here is derived from an EMBL/GenBank/DDBJ whole genome shotgun (WGS) entry which is preliminary data.</text>
</comment>
<evidence type="ECO:0000256" key="7">
    <source>
        <dbReference type="ARBA" id="ARBA00023080"/>
    </source>
</evidence>
<evidence type="ECO:0000256" key="2">
    <source>
        <dbReference type="ARBA" id="ARBA00001946"/>
    </source>
</evidence>
<protein>
    <recommendedName>
        <fullName evidence="9">inosine/xanthosine triphosphatase</fullName>
        <ecNumber evidence="9">3.6.1.73</ecNumber>
    </recommendedName>
</protein>
<sequence length="178" mass="19297">MSIAVIGSLSKLKIEAAASVIALRVEGCKVESGVNAQPVGLDEIMRGANNRARAARIARPEREVLAWIGVESGLVHTEFEGNRVTFDIAAAVVYMRNDTDSASRHFATSVGIPMNQIAVRQTEADGLDSHTVGEYYAAISDAQRDDPHSFITHRKYSRFRCLAEAIKAACAACWFSNA</sequence>
<keyword evidence="8" id="KW-0464">Manganese</keyword>
<evidence type="ECO:0000256" key="11">
    <source>
        <dbReference type="ARBA" id="ARBA00048781"/>
    </source>
</evidence>
<keyword evidence="5" id="KW-0378">Hydrolase</keyword>
<evidence type="ECO:0000256" key="10">
    <source>
        <dbReference type="ARBA" id="ARBA00048174"/>
    </source>
</evidence>
<evidence type="ECO:0000256" key="5">
    <source>
        <dbReference type="ARBA" id="ARBA00022801"/>
    </source>
</evidence>
<evidence type="ECO:0000313" key="14">
    <source>
        <dbReference type="Proteomes" id="UP000176329"/>
    </source>
</evidence>
<evidence type="ECO:0000313" key="13">
    <source>
        <dbReference type="EMBL" id="OGH62913.1"/>
    </source>
</evidence>
<dbReference type="InterPro" id="IPR029001">
    <property type="entry name" value="ITPase-like_fam"/>
</dbReference>
<dbReference type="GO" id="GO:0009117">
    <property type="term" value="P:nucleotide metabolic process"/>
    <property type="evidence" value="ECO:0007669"/>
    <property type="project" value="UniProtKB-KW"/>
</dbReference>
<comment type="cofactor">
    <cofactor evidence="2">
        <name>Mg(2+)</name>
        <dbReference type="ChEBI" id="CHEBI:18420"/>
    </cofactor>
</comment>
<accession>A0A1F6LUF8</accession>
<evidence type="ECO:0000256" key="6">
    <source>
        <dbReference type="ARBA" id="ARBA00022842"/>
    </source>
</evidence>
<dbReference type="AlphaFoldDB" id="A0A1F6LUF8"/>
<evidence type="ECO:0000259" key="12">
    <source>
        <dbReference type="Pfam" id="PF01931"/>
    </source>
</evidence>
<dbReference type="EMBL" id="MFPV01000009">
    <property type="protein sequence ID" value="OGH62913.1"/>
    <property type="molecule type" value="Genomic_DNA"/>
</dbReference>
<name>A0A1F6LUF8_9BACT</name>
<evidence type="ECO:0000256" key="1">
    <source>
        <dbReference type="ARBA" id="ARBA00001936"/>
    </source>
</evidence>
<evidence type="ECO:0000256" key="3">
    <source>
        <dbReference type="ARBA" id="ARBA00022723"/>
    </source>
</evidence>
<proteinExistence type="predicted"/>
<comment type="cofactor">
    <cofactor evidence="1">
        <name>Mn(2+)</name>
        <dbReference type="ChEBI" id="CHEBI:29035"/>
    </cofactor>
</comment>
<feature type="domain" description="Non-canonical purine NTP phosphatase/PRRC1" evidence="12">
    <location>
        <begin position="7"/>
        <end position="171"/>
    </location>
</feature>
<dbReference type="GO" id="GO:0006772">
    <property type="term" value="P:thiamine metabolic process"/>
    <property type="evidence" value="ECO:0007669"/>
    <property type="project" value="TreeGrafter"/>
</dbReference>
<evidence type="ECO:0000256" key="4">
    <source>
        <dbReference type="ARBA" id="ARBA00022741"/>
    </source>
</evidence>
<dbReference type="InterPro" id="IPR026533">
    <property type="entry name" value="NTPase/PRRC1"/>
</dbReference>
<gene>
    <name evidence="13" type="ORF">A2848_03075</name>
</gene>
<dbReference type="PANTHER" id="PTHR34699:SF2">
    <property type="entry name" value="NON-CANONICAL PURINE NTP PHOSPHATASE_PRRC1 DOMAIN-CONTAINING PROTEIN"/>
    <property type="match status" value="1"/>
</dbReference>
<keyword evidence="3" id="KW-0479">Metal-binding</keyword>
<dbReference type="EC" id="3.6.1.73" evidence="9"/>
<evidence type="ECO:0000256" key="8">
    <source>
        <dbReference type="ARBA" id="ARBA00023211"/>
    </source>
</evidence>
<dbReference type="PANTHER" id="PTHR34699">
    <property type="match status" value="1"/>
</dbReference>
<comment type="catalytic activity">
    <reaction evidence="10">
        <text>ITP + H2O = IDP + phosphate + H(+)</text>
        <dbReference type="Rhea" id="RHEA:28330"/>
        <dbReference type="ChEBI" id="CHEBI:15377"/>
        <dbReference type="ChEBI" id="CHEBI:15378"/>
        <dbReference type="ChEBI" id="CHEBI:43474"/>
        <dbReference type="ChEBI" id="CHEBI:58280"/>
        <dbReference type="ChEBI" id="CHEBI:61402"/>
        <dbReference type="EC" id="3.6.1.73"/>
    </reaction>
</comment>
<comment type="catalytic activity">
    <reaction evidence="11">
        <text>XTP + H2O = XDP + phosphate + H(+)</text>
        <dbReference type="Rhea" id="RHEA:28406"/>
        <dbReference type="ChEBI" id="CHEBI:15377"/>
        <dbReference type="ChEBI" id="CHEBI:15378"/>
        <dbReference type="ChEBI" id="CHEBI:43474"/>
        <dbReference type="ChEBI" id="CHEBI:59884"/>
        <dbReference type="ChEBI" id="CHEBI:61314"/>
        <dbReference type="EC" id="3.6.1.73"/>
    </reaction>
</comment>
<dbReference type="GO" id="GO:0103023">
    <property type="term" value="F:ITPase activity"/>
    <property type="evidence" value="ECO:0007669"/>
    <property type="project" value="UniProtKB-EC"/>
</dbReference>
<dbReference type="GO" id="GO:0046872">
    <property type="term" value="F:metal ion binding"/>
    <property type="evidence" value="ECO:0007669"/>
    <property type="project" value="UniProtKB-KW"/>
</dbReference>
<dbReference type="Pfam" id="PF01931">
    <property type="entry name" value="NTPase_I-T"/>
    <property type="match status" value="1"/>
</dbReference>
<keyword evidence="6" id="KW-0460">Magnesium</keyword>
<dbReference type="InterPro" id="IPR050299">
    <property type="entry name" value="YjjX_NTPase"/>
</dbReference>
<dbReference type="Proteomes" id="UP000176329">
    <property type="component" value="Unassembled WGS sequence"/>
</dbReference>
<dbReference type="GO" id="GO:0000166">
    <property type="term" value="F:nucleotide binding"/>
    <property type="evidence" value="ECO:0007669"/>
    <property type="project" value="UniProtKB-KW"/>
</dbReference>
<dbReference type="SUPFAM" id="SSF52972">
    <property type="entry name" value="ITPase-like"/>
    <property type="match status" value="1"/>
</dbReference>